<evidence type="ECO:0000256" key="2">
    <source>
        <dbReference type="ARBA" id="ARBA00022692"/>
    </source>
</evidence>
<feature type="transmembrane region" description="Helical" evidence="5">
    <location>
        <begin position="269"/>
        <end position="285"/>
    </location>
</feature>
<dbReference type="Gene3D" id="1.20.1420.30">
    <property type="entry name" value="NCX, central ion-binding region"/>
    <property type="match status" value="1"/>
</dbReference>
<feature type="transmembrane region" description="Helical" evidence="5">
    <location>
        <begin position="103"/>
        <end position="124"/>
    </location>
</feature>
<dbReference type="InterPro" id="IPR004837">
    <property type="entry name" value="NaCa_Exmemb"/>
</dbReference>
<keyword evidence="4 5" id="KW-0472">Membrane</keyword>
<dbReference type="OrthoDB" id="9794225at2"/>
<protein>
    <submittedName>
        <fullName evidence="7">Cation:H+ antiporter</fullName>
    </submittedName>
</protein>
<keyword evidence="3 5" id="KW-1133">Transmembrane helix</keyword>
<gene>
    <name evidence="7" type="ORF">SAMN05216289_13019</name>
</gene>
<feature type="domain" description="Sodium/calcium exchanger membrane region" evidence="6">
    <location>
        <begin position="171"/>
        <end position="311"/>
    </location>
</feature>
<feature type="transmembrane region" description="Helical" evidence="5">
    <location>
        <begin position="204"/>
        <end position="227"/>
    </location>
</feature>
<evidence type="ECO:0000313" key="7">
    <source>
        <dbReference type="EMBL" id="SFN55215.1"/>
    </source>
</evidence>
<feature type="transmembrane region" description="Helical" evidence="5">
    <location>
        <begin position="130"/>
        <end position="148"/>
    </location>
</feature>
<evidence type="ECO:0000313" key="8">
    <source>
        <dbReference type="Proteomes" id="UP000198575"/>
    </source>
</evidence>
<proteinExistence type="predicted"/>
<feature type="transmembrane region" description="Helical" evidence="5">
    <location>
        <begin position="297"/>
        <end position="314"/>
    </location>
</feature>
<feature type="transmembrane region" description="Helical" evidence="5">
    <location>
        <begin position="169"/>
        <end position="189"/>
    </location>
</feature>
<evidence type="ECO:0000259" key="6">
    <source>
        <dbReference type="Pfam" id="PF01699"/>
    </source>
</evidence>
<organism evidence="7 8">
    <name type="scientific">Dokdonella immobilis</name>
    <dbReference type="NCBI Taxonomy" id="578942"/>
    <lineage>
        <taxon>Bacteria</taxon>
        <taxon>Pseudomonadati</taxon>
        <taxon>Pseudomonadota</taxon>
        <taxon>Gammaproteobacteria</taxon>
        <taxon>Lysobacterales</taxon>
        <taxon>Rhodanobacteraceae</taxon>
        <taxon>Dokdonella</taxon>
    </lineage>
</organism>
<feature type="transmembrane region" description="Helical" evidence="5">
    <location>
        <begin position="68"/>
        <end position="91"/>
    </location>
</feature>
<feature type="transmembrane region" description="Helical" evidence="5">
    <location>
        <begin position="38"/>
        <end position="62"/>
    </location>
</feature>
<dbReference type="Pfam" id="PF01699">
    <property type="entry name" value="Na_Ca_ex"/>
    <property type="match status" value="2"/>
</dbReference>
<comment type="subcellular location">
    <subcellularLocation>
        <location evidence="1">Membrane</location>
        <topology evidence="1">Multi-pass membrane protein</topology>
    </subcellularLocation>
</comment>
<sequence>MWADLGSILLGTLLLMLGTDLLSHGVSGLLARNRDEAYPAALGGTVAAAVLAPLAILVAALAGAQPDLALGSLVGAALAQLALLVGLAALVAPLMVRPKALNWINPALPVAIVLAWVLGLDHVYSRVDGGVLVIAFVAVLVLLLRFAVRERAAVRSLFEPTPTRFGLPMLLLRLFVGVVLAGLGAWRLVVGSVDMAQTLVLNPLIAGLLVLGPASALGGLPTALFAARRGRGDFALGQGLFGALACVLLLLGLLALWQPLAVPASLVRIEWPVVCALAVAIYPMMRSDGALSAREGGVLLGSYALFVLAEIWLTRI</sequence>
<evidence type="ECO:0000256" key="4">
    <source>
        <dbReference type="ARBA" id="ARBA00023136"/>
    </source>
</evidence>
<feature type="domain" description="Sodium/calcium exchanger membrane region" evidence="6">
    <location>
        <begin position="6"/>
        <end position="144"/>
    </location>
</feature>
<evidence type="ECO:0000256" key="5">
    <source>
        <dbReference type="SAM" id="Phobius"/>
    </source>
</evidence>
<reference evidence="7 8" key="1">
    <citation type="submission" date="2016-10" db="EMBL/GenBank/DDBJ databases">
        <authorList>
            <person name="de Groot N.N."/>
        </authorList>
    </citation>
    <scope>NUCLEOTIDE SEQUENCE [LARGE SCALE GENOMIC DNA]</scope>
    <source>
        <strain evidence="7 8">CGMCC 1.7659</strain>
    </source>
</reference>
<evidence type="ECO:0000256" key="1">
    <source>
        <dbReference type="ARBA" id="ARBA00004141"/>
    </source>
</evidence>
<dbReference type="AlphaFoldDB" id="A0A1I4ZYD4"/>
<evidence type="ECO:0000256" key="3">
    <source>
        <dbReference type="ARBA" id="ARBA00022989"/>
    </source>
</evidence>
<keyword evidence="8" id="KW-1185">Reference proteome</keyword>
<dbReference type="EMBL" id="FOVF01000030">
    <property type="protein sequence ID" value="SFN55215.1"/>
    <property type="molecule type" value="Genomic_DNA"/>
</dbReference>
<name>A0A1I4ZYD4_9GAMM</name>
<dbReference type="InterPro" id="IPR044880">
    <property type="entry name" value="NCX_ion-bd_dom_sf"/>
</dbReference>
<accession>A0A1I4ZYD4</accession>
<dbReference type="GO" id="GO:0055085">
    <property type="term" value="P:transmembrane transport"/>
    <property type="evidence" value="ECO:0007669"/>
    <property type="project" value="InterPro"/>
</dbReference>
<keyword evidence="2 5" id="KW-0812">Transmembrane</keyword>
<dbReference type="GO" id="GO:0016020">
    <property type="term" value="C:membrane"/>
    <property type="evidence" value="ECO:0007669"/>
    <property type="project" value="UniProtKB-SubCell"/>
</dbReference>
<dbReference type="RefSeq" id="WP_092409882.1">
    <property type="nucleotide sequence ID" value="NZ_FOVF01000030.1"/>
</dbReference>
<dbReference type="STRING" id="578942.SAMN05216289_13019"/>
<feature type="transmembrane region" description="Helical" evidence="5">
    <location>
        <begin position="6"/>
        <end position="31"/>
    </location>
</feature>
<dbReference type="Proteomes" id="UP000198575">
    <property type="component" value="Unassembled WGS sequence"/>
</dbReference>
<feature type="transmembrane region" description="Helical" evidence="5">
    <location>
        <begin position="239"/>
        <end position="257"/>
    </location>
</feature>